<dbReference type="Pfam" id="PF14340">
    <property type="entry name" value="DUF4395"/>
    <property type="match status" value="1"/>
</dbReference>
<keyword evidence="1" id="KW-0812">Transmembrane</keyword>
<accession>A0ABT0JU17</accession>
<gene>
    <name evidence="3" type="ORF">MXD59_02810</name>
</gene>
<comment type="caution">
    <text evidence="3">The sequence shown here is derived from an EMBL/GenBank/DDBJ whole genome shotgun (WGS) entry which is preliminary data.</text>
</comment>
<dbReference type="EMBL" id="JALKFT010000002">
    <property type="protein sequence ID" value="MCK9874722.1"/>
    <property type="molecule type" value="Genomic_DNA"/>
</dbReference>
<dbReference type="InterPro" id="IPR016942">
    <property type="entry name" value="UCP030042"/>
</dbReference>
<dbReference type="InterPro" id="IPR025508">
    <property type="entry name" value="DUF4395"/>
</dbReference>
<sequence>MVDPRGMRFTAAVSTVVLAIVLLTGSGWLLLGQTVVFAIGAAAGVRYAPYALVFRRLIRPRLAPPDVMEDATPPRFAQLVGVVFGVVGVIGFLSGASALGLVVTGLAFAAAFLNAAFEVCLGCHMYVFFRSVTVKGARG</sequence>
<feature type="transmembrane region" description="Helical" evidence="1">
    <location>
        <begin position="37"/>
        <end position="58"/>
    </location>
</feature>
<dbReference type="PIRSF" id="PIRSF030042">
    <property type="entry name" value="UCP030042"/>
    <property type="match status" value="1"/>
</dbReference>
<dbReference type="Proteomes" id="UP001201873">
    <property type="component" value="Unassembled WGS sequence"/>
</dbReference>
<reference evidence="3 4" key="1">
    <citation type="submission" date="2022-04" db="EMBL/GenBank/DDBJ databases">
        <title>Genome diversity in the genus Frankia.</title>
        <authorList>
            <person name="Carlos-Shanley C."/>
            <person name="Hahn D."/>
        </authorList>
    </citation>
    <scope>NUCLEOTIDE SEQUENCE [LARGE SCALE GENOMIC DNA]</scope>
    <source>
        <strain evidence="3 4">Ag45/Mut15</strain>
    </source>
</reference>
<feature type="transmembrane region" description="Helical" evidence="1">
    <location>
        <begin position="106"/>
        <end position="129"/>
    </location>
</feature>
<evidence type="ECO:0000256" key="1">
    <source>
        <dbReference type="SAM" id="Phobius"/>
    </source>
</evidence>
<organism evidence="3 4">
    <name type="scientific">Frankia umida</name>
    <dbReference type="NCBI Taxonomy" id="573489"/>
    <lineage>
        <taxon>Bacteria</taxon>
        <taxon>Bacillati</taxon>
        <taxon>Actinomycetota</taxon>
        <taxon>Actinomycetes</taxon>
        <taxon>Frankiales</taxon>
        <taxon>Frankiaceae</taxon>
        <taxon>Frankia</taxon>
    </lineage>
</organism>
<evidence type="ECO:0000313" key="3">
    <source>
        <dbReference type="EMBL" id="MCK9874722.1"/>
    </source>
</evidence>
<keyword evidence="1" id="KW-1133">Transmembrane helix</keyword>
<feature type="transmembrane region" description="Helical" evidence="1">
    <location>
        <begin position="12"/>
        <end position="31"/>
    </location>
</feature>
<keyword evidence="4" id="KW-1185">Reference proteome</keyword>
<proteinExistence type="predicted"/>
<feature type="transmembrane region" description="Helical" evidence="1">
    <location>
        <begin position="79"/>
        <end position="100"/>
    </location>
</feature>
<keyword evidence="1" id="KW-0472">Membrane</keyword>
<evidence type="ECO:0000259" key="2">
    <source>
        <dbReference type="Pfam" id="PF14340"/>
    </source>
</evidence>
<feature type="domain" description="DUF4395" evidence="2">
    <location>
        <begin position="2"/>
        <end position="130"/>
    </location>
</feature>
<evidence type="ECO:0000313" key="4">
    <source>
        <dbReference type="Proteomes" id="UP001201873"/>
    </source>
</evidence>
<protein>
    <submittedName>
        <fullName evidence="3">DUF4395 domain-containing protein</fullName>
    </submittedName>
</protein>
<dbReference type="RefSeq" id="WP_248815416.1">
    <property type="nucleotide sequence ID" value="NZ_JALKFT010000002.1"/>
</dbReference>
<name>A0ABT0JU17_9ACTN</name>